<accession>A0A316EEW4</accession>
<dbReference type="Proteomes" id="UP000245489">
    <property type="component" value="Unassembled WGS sequence"/>
</dbReference>
<evidence type="ECO:0000313" key="2">
    <source>
        <dbReference type="EMBL" id="PWK27863.1"/>
    </source>
</evidence>
<evidence type="ECO:0000313" key="3">
    <source>
        <dbReference type="Proteomes" id="UP000245489"/>
    </source>
</evidence>
<dbReference type="EMBL" id="QGGO01000005">
    <property type="protein sequence ID" value="PWK27863.1"/>
    <property type="molecule type" value="Genomic_DNA"/>
</dbReference>
<evidence type="ECO:0008006" key="4">
    <source>
        <dbReference type="Google" id="ProtNLM"/>
    </source>
</evidence>
<comment type="caution">
    <text evidence="2">The sequence shown here is derived from an EMBL/GenBank/DDBJ whole genome shotgun (WGS) entry which is preliminary data.</text>
</comment>
<reference evidence="2 3" key="1">
    <citation type="submission" date="2018-05" db="EMBL/GenBank/DDBJ databases">
        <title>Genomic Encyclopedia of Archaeal and Bacterial Type Strains, Phase II (KMG-II): from individual species to whole genera.</title>
        <authorList>
            <person name="Goeker M."/>
        </authorList>
    </citation>
    <scope>NUCLEOTIDE SEQUENCE [LARGE SCALE GENOMIC DNA]</scope>
    <source>
        <strain evidence="2 3">DSM 22214</strain>
    </source>
</reference>
<keyword evidence="1" id="KW-0732">Signal</keyword>
<protein>
    <recommendedName>
        <fullName evidence="4">Lipocalin-like protein</fullName>
    </recommendedName>
</protein>
<feature type="signal peptide" evidence="1">
    <location>
        <begin position="1"/>
        <end position="20"/>
    </location>
</feature>
<dbReference type="PROSITE" id="PS51257">
    <property type="entry name" value="PROKAR_LIPOPROTEIN"/>
    <property type="match status" value="1"/>
</dbReference>
<keyword evidence="3" id="KW-1185">Reference proteome</keyword>
<organism evidence="2 3">
    <name type="scientific">Arcicella aurantiaca</name>
    <dbReference type="NCBI Taxonomy" id="591202"/>
    <lineage>
        <taxon>Bacteria</taxon>
        <taxon>Pseudomonadati</taxon>
        <taxon>Bacteroidota</taxon>
        <taxon>Cytophagia</taxon>
        <taxon>Cytophagales</taxon>
        <taxon>Flectobacillaceae</taxon>
        <taxon>Arcicella</taxon>
    </lineage>
</organism>
<evidence type="ECO:0000256" key="1">
    <source>
        <dbReference type="SAM" id="SignalP"/>
    </source>
</evidence>
<dbReference type="AlphaFoldDB" id="A0A316EEW4"/>
<feature type="chain" id="PRO_5016323011" description="Lipocalin-like protein" evidence="1">
    <location>
        <begin position="21"/>
        <end position="178"/>
    </location>
</feature>
<dbReference type="OrthoDB" id="952712at2"/>
<gene>
    <name evidence="2" type="ORF">LV89_01270</name>
</gene>
<name>A0A316EEW4_9BACT</name>
<proteinExistence type="predicted"/>
<sequence length="178" mass="19030">MNKTYLYICLAWVFIFGSSAGCGSNNGDPTPQSGIDGTWKLTKVNGQQTILTDSKKGTTYTTYYDGMTAEDVSQGLKLVFSGGSFVTGFMNPVLIVGSGKYELGGGGSLSLTLNNYPSGNVALPNGKVFKFFGQYKISGNQLIITQNQSDFVASVIASGSTSIKDLQTYDLTLTYTRQ</sequence>
<dbReference type="RefSeq" id="WP_109742030.1">
    <property type="nucleotide sequence ID" value="NZ_QGGO01000005.1"/>
</dbReference>